<protein>
    <recommendedName>
        <fullName evidence="2">Manganese/iron superoxide dismutase C-terminal domain-containing protein</fullName>
    </recommendedName>
</protein>
<dbReference type="InterPro" id="IPR036314">
    <property type="entry name" value="SOD_C_sf"/>
</dbReference>
<keyword evidence="4" id="KW-1185">Reference proteome</keyword>
<dbReference type="Proteomes" id="UP001583172">
    <property type="component" value="Unassembled WGS sequence"/>
</dbReference>
<organism evidence="3 4">
    <name type="scientific">Humicola insolens</name>
    <name type="common">Soft-rot fungus</name>
    <dbReference type="NCBI Taxonomy" id="85995"/>
    <lineage>
        <taxon>Eukaryota</taxon>
        <taxon>Fungi</taxon>
        <taxon>Dikarya</taxon>
        <taxon>Ascomycota</taxon>
        <taxon>Pezizomycotina</taxon>
        <taxon>Sordariomycetes</taxon>
        <taxon>Sordariomycetidae</taxon>
        <taxon>Sordariales</taxon>
        <taxon>Chaetomiaceae</taxon>
        <taxon>Mycothermus</taxon>
    </lineage>
</organism>
<dbReference type="PANTHER" id="PTHR43595">
    <property type="entry name" value="37S RIBOSOMAL PROTEIN S26, MITOCHONDRIAL"/>
    <property type="match status" value="1"/>
</dbReference>
<dbReference type="Gene3D" id="3.55.40.20">
    <property type="entry name" value="Iron/manganese superoxide dismutase, C-terminal domain"/>
    <property type="match status" value="1"/>
</dbReference>
<proteinExistence type="predicted"/>
<dbReference type="EMBL" id="JAZGSY010000080">
    <property type="protein sequence ID" value="KAL1841283.1"/>
    <property type="molecule type" value="Genomic_DNA"/>
</dbReference>
<evidence type="ECO:0000256" key="1">
    <source>
        <dbReference type="ARBA" id="ARBA00037226"/>
    </source>
</evidence>
<name>A0ABR3VHE9_HUMIN</name>
<evidence type="ECO:0000313" key="3">
    <source>
        <dbReference type="EMBL" id="KAL1841283.1"/>
    </source>
</evidence>
<feature type="domain" description="Manganese/iron superoxide dismutase C-terminal" evidence="2">
    <location>
        <begin position="255"/>
        <end position="296"/>
    </location>
</feature>
<reference evidence="3 4" key="1">
    <citation type="journal article" date="2024" name="Commun. Biol.">
        <title>Comparative genomic analysis of thermophilic fungi reveals convergent evolutionary adaptations and gene losses.</title>
        <authorList>
            <person name="Steindorff A.S."/>
            <person name="Aguilar-Pontes M.V."/>
            <person name="Robinson A.J."/>
            <person name="Andreopoulos B."/>
            <person name="LaButti K."/>
            <person name="Kuo A."/>
            <person name="Mondo S."/>
            <person name="Riley R."/>
            <person name="Otillar R."/>
            <person name="Haridas S."/>
            <person name="Lipzen A."/>
            <person name="Grimwood J."/>
            <person name="Schmutz J."/>
            <person name="Clum A."/>
            <person name="Reid I.D."/>
            <person name="Moisan M.C."/>
            <person name="Butler G."/>
            <person name="Nguyen T.T.M."/>
            <person name="Dewar K."/>
            <person name="Conant G."/>
            <person name="Drula E."/>
            <person name="Henrissat B."/>
            <person name="Hansel C."/>
            <person name="Singer S."/>
            <person name="Hutchinson M.I."/>
            <person name="de Vries R.P."/>
            <person name="Natvig D.O."/>
            <person name="Powell A.J."/>
            <person name="Tsang A."/>
            <person name="Grigoriev I.V."/>
        </authorList>
    </citation>
    <scope>NUCLEOTIDE SEQUENCE [LARGE SCALE GENOMIC DNA]</scope>
    <source>
        <strain evidence="3 4">CBS 620.91</strain>
    </source>
</reference>
<feature type="domain" description="Manganese/iron superoxide dismutase C-terminal" evidence="2">
    <location>
        <begin position="132"/>
        <end position="186"/>
    </location>
</feature>
<sequence>MMRPRLRIPLRPSVGMAPRPRMFRPFSAATDVAQPQPAHRLPPLSYEEEVKEKGLGNFMSAGAFNVAWYGLTQGPSSSPSETAWEHRSIKDIVLSTAREPSLAALFNYASMAHNNHFFFQHLTPTPVNMPDELKRCLEQSFGSIDTLRREMVATATTMFGPGFVWLVATSQTGLPIAFKILTTYAAGSPYPAAHWRRQSVDMNTVAGAGDSIEDAELAATRSYMSRSAIGAGAPAKQKQLLHQLDDGTYAPGGTNVAPVLCLSTWEHSWLWDYGFGGKEQYANTWWEHVNWSLVAEMAKLNNKNEMSADAGVPRSAP</sequence>
<dbReference type="SUPFAM" id="SSF46609">
    <property type="entry name" value="Fe,Mn superoxide dismutase (SOD), N-terminal domain"/>
    <property type="match status" value="1"/>
</dbReference>
<dbReference type="InterPro" id="IPR036324">
    <property type="entry name" value="Mn/Fe_SOD_N_sf"/>
</dbReference>
<evidence type="ECO:0000259" key="2">
    <source>
        <dbReference type="Pfam" id="PF02777"/>
    </source>
</evidence>
<evidence type="ECO:0000313" key="4">
    <source>
        <dbReference type="Proteomes" id="UP001583172"/>
    </source>
</evidence>
<dbReference type="InterPro" id="IPR019832">
    <property type="entry name" value="Mn/Fe_SOD_C"/>
</dbReference>
<dbReference type="Pfam" id="PF02777">
    <property type="entry name" value="Sod_Fe_C"/>
    <property type="match status" value="2"/>
</dbReference>
<gene>
    <name evidence="3" type="ORF">VTJ49DRAFT_7228</name>
</gene>
<comment type="caution">
    <text evidence="3">The sequence shown here is derived from an EMBL/GenBank/DDBJ whole genome shotgun (WGS) entry which is preliminary data.</text>
</comment>
<accession>A0ABR3VHE9</accession>
<dbReference type="PANTHER" id="PTHR43595:SF2">
    <property type="entry name" value="SMALL RIBOSOMAL SUBUNIT PROTEIN MS42"/>
    <property type="match status" value="1"/>
</dbReference>
<dbReference type="SUPFAM" id="SSF54719">
    <property type="entry name" value="Fe,Mn superoxide dismutase (SOD), C-terminal domain"/>
    <property type="match status" value="1"/>
</dbReference>
<comment type="function">
    <text evidence="1">Component of the mitochondrial ribosome (mitoribosome), a dedicated translation machinery responsible for the synthesis of mitochondrial genome-encoded proteins, including at least some of the essential transmembrane subunits of the mitochondrial respiratory chain. The mitoribosomes are attached to the mitochondrial inner membrane and translation products are cotranslationally integrated into the membrane.</text>
</comment>